<evidence type="ECO:0000313" key="13">
    <source>
        <dbReference type="EMBL" id="TVT40604.1"/>
    </source>
</evidence>
<proteinExistence type="inferred from homology"/>
<reference evidence="13 14" key="1">
    <citation type="submission" date="2019-07" db="EMBL/GenBank/DDBJ databases">
        <title>Hymenobacter sp. straun FUR1 Genome sequencing and assembly.</title>
        <authorList>
            <person name="Chhetri G."/>
        </authorList>
    </citation>
    <scope>NUCLEOTIDE SEQUENCE [LARGE SCALE GENOMIC DNA]</scope>
    <source>
        <strain evidence="13 14">Fur1</strain>
    </source>
</reference>
<keyword evidence="3" id="KW-0444">Lipid biosynthesis</keyword>
<evidence type="ECO:0000256" key="12">
    <source>
        <dbReference type="SAM" id="Phobius"/>
    </source>
</evidence>
<accession>A0A558BVR5</accession>
<feature type="transmembrane region" description="Helical" evidence="12">
    <location>
        <begin position="104"/>
        <end position="122"/>
    </location>
</feature>
<comment type="similarity">
    <text evidence="2 11">Belongs to the CDP-alcohol phosphatidyltransferase class-I family.</text>
</comment>
<feature type="transmembrane region" description="Helical" evidence="12">
    <location>
        <begin position="134"/>
        <end position="153"/>
    </location>
</feature>
<dbReference type="Proteomes" id="UP000317624">
    <property type="component" value="Unassembled WGS sequence"/>
</dbReference>
<sequence length="252" mass="27119">MKKHLPNTLTCINLLCGCLALTFIFRGDLVIGAYLIGIAAVADFFDGLLARALRVSSPIGKDLDSLADMVSFGVVPGAIMYKLLIEAMELGPGHGDFELPSLMLFLPCLGFVISIFSALRLAKFNNDTRQTTSFIGLPTPACTLVVASLPLILANDTFGLTSIILNQWLLVGLAVVLSGLLVAELPLFALKFKNLRWLGNRRRFIFVALALGLVIWLRAAGVPVAVLLYVLLSVPGRVRSRDGVEPSPSSPQ</sequence>
<dbReference type="Pfam" id="PF01066">
    <property type="entry name" value="CDP-OH_P_transf"/>
    <property type="match status" value="1"/>
</dbReference>
<evidence type="ECO:0000256" key="1">
    <source>
        <dbReference type="ARBA" id="ARBA00004141"/>
    </source>
</evidence>
<evidence type="ECO:0000256" key="2">
    <source>
        <dbReference type="ARBA" id="ARBA00010441"/>
    </source>
</evidence>
<feature type="transmembrane region" description="Helical" evidence="12">
    <location>
        <begin position="7"/>
        <end position="25"/>
    </location>
</feature>
<evidence type="ECO:0000256" key="6">
    <source>
        <dbReference type="ARBA" id="ARBA00022989"/>
    </source>
</evidence>
<keyword evidence="4 11" id="KW-0808">Transferase</keyword>
<keyword evidence="14" id="KW-1185">Reference proteome</keyword>
<keyword evidence="6 12" id="KW-1133">Transmembrane helix</keyword>
<feature type="transmembrane region" description="Helical" evidence="12">
    <location>
        <begin position="65"/>
        <end position="84"/>
    </location>
</feature>
<evidence type="ECO:0000256" key="3">
    <source>
        <dbReference type="ARBA" id="ARBA00022516"/>
    </source>
</evidence>
<dbReference type="GO" id="GO:0016780">
    <property type="term" value="F:phosphotransferase activity, for other substituted phosphate groups"/>
    <property type="evidence" value="ECO:0007669"/>
    <property type="project" value="InterPro"/>
</dbReference>
<protein>
    <submittedName>
        <fullName evidence="13">CDP-diacylglycerol--serine O-phosphatidyltransferase</fullName>
    </submittedName>
</protein>
<keyword evidence="5 12" id="KW-0812">Transmembrane</keyword>
<dbReference type="OrthoDB" id="9777147at2"/>
<keyword evidence="7" id="KW-0443">Lipid metabolism</keyword>
<evidence type="ECO:0000256" key="5">
    <source>
        <dbReference type="ARBA" id="ARBA00022692"/>
    </source>
</evidence>
<comment type="subcellular location">
    <subcellularLocation>
        <location evidence="1">Membrane</location>
        <topology evidence="1">Multi-pass membrane protein</topology>
    </subcellularLocation>
</comment>
<keyword evidence="8 12" id="KW-0472">Membrane</keyword>
<dbReference type="GO" id="GO:0008654">
    <property type="term" value="P:phospholipid biosynthetic process"/>
    <property type="evidence" value="ECO:0007669"/>
    <property type="project" value="UniProtKB-KW"/>
</dbReference>
<name>A0A558BVR5_9BACT</name>
<dbReference type="InterPro" id="IPR043130">
    <property type="entry name" value="CDP-OH_PTrfase_TM_dom"/>
</dbReference>
<dbReference type="Gene3D" id="1.20.120.1760">
    <property type="match status" value="1"/>
</dbReference>
<evidence type="ECO:0000256" key="10">
    <source>
        <dbReference type="ARBA" id="ARBA00023264"/>
    </source>
</evidence>
<evidence type="ECO:0000256" key="8">
    <source>
        <dbReference type="ARBA" id="ARBA00023136"/>
    </source>
</evidence>
<feature type="transmembrane region" description="Helical" evidence="12">
    <location>
        <begin position="204"/>
        <end position="232"/>
    </location>
</feature>
<evidence type="ECO:0000256" key="7">
    <source>
        <dbReference type="ARBA" id="ARBA00023098"/>
    </source>
</evidence>
<dbReference type="GO" id="GO:0016020">
    <property type="term" value="C:membrane"/>
    <property type="evidence" value="ECO:0007669"/>
    <property type="project" value="UniProtKB-SubCell"/>
</dbReference>
<dbReference type="RefSeq" id="WP_144848786.1">
    <property type="nucleotide sequence ID" value="NZ_VMRJ01000003.1"/>
</dbReference>
<feature type="transmembrane region" description="Helical" evidence="12">
    <location>
        <begin position="168"/>
        <end position="192"/>
    </location>
</feature>
<dbReference type="InterPro" id="IPR000462">
    <property type="entry name" value="CDP-OH_P_trans"/>
</dbReference>
<comment type="caution">
    <text evidence="13">The sequence shown here is derived from an EMBL/GenBank/DDBJ whole genome shotgun (WGS) entry which is preliminary data.</text>
</comment>
<organism evidence="13 14">
    <name type="scientific">Hymenobacter setariae</name>
    <dbReference type="NCBI Taxonomy" id="2594794"/>
    <lineage>
        <taxon>Bacteria</taxon>
        <taxon>Pseudomonadati</taxon>
        <taxon>Bacteroidota</taxon>
        <taxon>Cytophagia</taxon>
        <taxon>Cytophagales</taxon>
        <taxon>Hymenobacteraceae</taxon>
        <taxon>Hymenobacter</taxon>
    </lineage>
</organism>
<dbReference type="AlphaFoldDB" id="A0A558BVR5"/>
<evidence type="ECO:0000313" key="14">
    <source>
        <dbReference type="Proteomes" id="UP000317624"/>
    </source>
</evidence>
<dbReference type="PROSITE" id="PS00379">
    <property type="entry name" value="CDP_ALCOHOL_P_TRANSF"/>
    <property type="match status" value="1"/>
</dbReference>
<dbReference type="PANTHER" id="PTHR14269:SF61">
    <property type="entry name" value="CDP-DIACYLGLYCEROL--SERINE O-PHOSPHATIDYLTRANSFERASE"/>
    <property type="match status" value="1"/>
</dbReference>
<dbReference type="PROSITE" id="PS51257">
    <property type="entry name" value="PROKAR_LIPOPROTEIN"/>
    <property type="match status" value="1"/>
</dbReference>
<evidence type="ECO:0000256" key="11">
    <source>
        <dbReference type="RuleBase" id="RU003750"/>
    </source>
</evidence>
<dbReference type="InterPro" id="IPR048254">
    <property type="entry name" value="CDP_ALCOHOL_P_TRANSF_CS"/>
</dbReference>
<evidence type="ECO:0000256" key="4">
    <source>
        <dbReference type="ARBA" id="ARBA00022679"/>
    </source>
</evidence>
<gene>
    <name evidence="13" type="ORF">FNT36_14135</name>
</gene>
<feature type="transmembrane region" description="Helical" evidence="12">
    <location>
        <begin position="31"/>
        <end position="53"/>
    </location>
</feature>
<dbReference type="PANTHER" id="PTHR14269">
    <property type="entry name" value="CDP-DIACYLGLYCEROL--GLYCEROL-3-PHOSPHATE 3-PHOSPHATIDYLTRANSFERASE-RELATED"/>
    <property type="match status" value="1"/>
</dbReference>
<keyword evidence="10" id="KW-1208">Phospholipid metabolism</keyword>
<evidence type="ECO:0000256" key="9">
    <source>
        <dbReference type="ARBA" id="ARBA00023209"/>
    </source>
</evidence>
<dbReference type="InterPro" id="IPR050324">
    <property type="entry name" value="CDP-alcohol_PTase-I"/>
</dbReference>
<keyword evidence="9" id="KW-0594">Phospholipid biosynthesis</keyword>
<dbReference type="EMBL" id="VMRJ01000003">
    <property type="protein sequence ID" value="TVT40604.1"/>
    <property type="molecule type" value="Genomic_DNA"/>
</dbReference>